<evidence type="ECO:0000313" key="4">
    <source>
        <dbReference type="Proteomes" id="UP000249754"/>
    </source>
</evidence>
<reference evidence="3 4" key="1">
    <citation type="submission" date="2018-06" db="EMBL/GenBank/DDBJ databases">
        <title>Genomic Encyclopedia of Archaeal and Bacterial Type Strains, Phase II (KMG-II): from individual species to whole genera.</title>
        <authorList>
            <person name="Goeker M."/>
        </authorList>
    </citation>
    <scope>NUCLEOTIDE SEQUENCE [LARGE SCALE GENOMIC DNA]</scope>
    <source>
        <strain evidence="3 4">DSM 14825</strain>
    </source>
</reference>
<evidence type="ECO:0000259" key="2">
    <source>
        <dbReference type="PROSITE" id="PS01124"/>
    </source>
</evidence>
<dbReference type="InterPro" id="IPR003313">
    <property type="entry name" value="AraC-bd"/>
</dbReference>
<comment type="caution">
    <text evidence="3">The sequence shown here is derived from an EMBL/GenBank/DDBJ whole genome shotgun (WGS) entry which is preliminary data.</text>
</comment>
<gene>
    <name evidence="3" type="ORF">LY11_02277</name>
</gene>
<protein>
    <submittedName>
        <fullName evidence="3">AraC-like DNA-binding protein</fullName>
    </submittedName>
</protein>
<accession>A0A327SQ62</accession>
<evidence type="ECO:0000256" key="1">
    <source>
        <dbReference type="ARBA" id="ARBA00023125"/>
    </source>
</evidence>
<dbReference type="InterPro" id="IPR037923">
    <property type="entry name" value="HTH-like"/>
</dbReference>
<dbReference type="GO" id="GO:0003700">
    <property type="term" value="F:DNA-binding transcription factor activity"/>
    <property type="evidence" value="ECO:0007669"/>
    <property type="project" value="InterPro"/>
</dbReference>
<dbReference type="RefSeq" id="WP_111633792.1">
    <property type="nucleotide sequence ID" value="NZ_QLLR01000009.1"/>
</dbReference>
<dbReference type="OrthoDB" id="636258at2"/>
<proteinExistence type="predicted"/>
<dbReference type="PROSITE" id="PS01124">
    <property type="entry name" value="HTH_ARAC_FAMILY_2"/>
    <property type="match status" value="1"/>
</dbReference>
<keyword evidence="1 3" id="KW-0238">DNA-binding</keyword>
<dbReference type="InterPro" id="IPR018060">
    <property type="entry name" value="HTH_AraC"/>
</dbReference>
<name>A0A327SQ62_9SPHI</name>
<dbReference type="PANTHER" id="PTHR43280:SF28">
    <property type="entry name" value="HTH-TYPE TRANSCRIPTIONAL ACTIVATOR RHAS"/>
    <property type="match status" value="1"/>
</dbReference>
<dbReference type="Pfam" id="PF02311">
    <property type="entry name" value="AraC_binding"/>
    <property type="match status" value="1"/>
</dbReference>
<dbReference type="GO" id="GO:0043565">
    <property type="term" value="F:sequence-specific DNA binding"/>
    <property type="evidence" value="ECO:0007669"/>
    <property type="project" value="InterPro"/>
</dbReference>
<dbReference type="PANTHER" id="PTHR43280">
    <property type="entry name" value="ARAC-FAMILY TRANSCRIPTIONAL REGULATOR"/>
    <property type="match status" value="1"/>
</dbReference>
<dbReference type="Gene3D" id="1.10.10.60">
    <property type="entry name" value="Homeodomain-like"/>
    <property type="match status" value="1"/>
</dbReference>
<feature type="domain" description="HTH araC/xylS-type" evidence="2">
    <location>
        <begin position="173"/>
        <end position="261"/>
    </location>
</feature>
<dbReference type="Proteomes" id="UP000249754">
    <property type="component" value="Unassembled WGS sequence"/>
</dbReference>
<organism evidence="3 4">
    <name type="scientific">Pedobacter cryoconitis</name>
    <dbReference type="NCBI Taxonomy" id="188932"/>
    <lineage>
        <taxon>Bacteria</taxon>
        <taxon>Pseudomonadati</taxon>
        <taxon>Bacteroidota</taxon>
        <taxon>Sphingobacteriia</taxon>
        <taxon>Sphingobacteriales</taxon>
        <taxon>Sphingobacteriaceae</taxon>
        <taxon>Pedobacter</taxon>
    </lineage>
</organism>
<dbReference type="EMBL" id="QLLR01000009">
    <property type="protein sequence ID" value="RAJ31048.1"/>
    <property type="molecule type" value="Genomic_DNA"/>
</dbReference>
<dbReference type="SUPFAM" id="SSF51215">
    <property type="entry name" value="Regulatory protein AraC"/>
    <property type="match status" value="1"/>
</dbReference>
<sequence>MKRYKQFATVLISDFEVSDWIHPLHNHNHYEIIYIKNGVGNHIINSNSIRYNDGCVFLLGPQDEHYFEIERITHFVYLKFTDLYIHQGEGIFNSGVRHLEYLIKSRETHLSGFLFNDEDQITINRVFDVIISMKKELLRNEDLIWMQVLTLAYLLQRNMPEIRSNAYRTKDMQAVFCYLHKNIYYPENLKAQVMGEHFKFTKDYMGQYFKKNTGMTIRAYISDYRGNLISQRINTGRFSLKQIASEFGLTDESHVSKLINKIEIIREKYKMVQHKYFEHDMTKHCS</sequence>
<evidence type="ECO:0000313" key="3">
    <source>
        <dbReference type="EMBL" id="RAJ31048.1"/>
    </source>
</evidence>
<dbReference type="AlphaFoldDB" id="A0A327SQ62"/>